<feature type="domain" description="Peptidase M16 C-terminal" evidence="5">
    <location>
        <begin position="239"/>
        <end position="422"/>
    </location>
</feature>
<dbReference type="InterPro" id="IPR011765">
    <property type="entry name" value="Pept_M16_N"/>
</dbReference>
<evidence type="ECO:0000256" key="1">
    <source>
        <dbReference type="ARBA" id="ARBA00002123"/>
    </source>
</evidence>
<dbReference type="InterPro" id="IPR007863">
    <property type="entry name" value="Peptidase_M16_C"/>
</dbReference>
<accession>A0A1D1ZPR3</accession>
<dbReference type="PANTHER" id="PTHR11851:SF49">
    <property type="entry name" value="MITOCHONDRIAL-PROCESSING PEPTIDASE SUBUNIT ALPHA"/>
    <property type="match status" value="1"/>
</dbReference>
<dbReference type="InterPro" id="IPR050361">
    <property type="entry name" value="MPP/UQCRC_Complex"/>
</dbReference>
<dbReference type="EMBL" id="GDKF01009650">
    <property type="protein sequence ID" value="JAT68972.1"/>
    <property type="molecule type" value="Transcribed_RNA"/>
</dbReference>
<dbReference type="Gene3D" id="3.30.830.10">
    <property type="entry name" value="Metalloenzyme, LuxS/M16 peptidase-like"/>
    <property type="match status" value="2"/>
</dbReference>
<evidence type="ECO:0000313" key="6">
    <source>
        <dbReference type="EMBL" id="JAT68972.1"/>
    </source>
</evidence>
<reference evidence="6" key="1">
    <citation type="submission" date="2015-08" db="EMBL/GenBank/DDBJ databases">
        <authorList>
            <person name="Babu N.S."/>
            <person name="Beckwith C.J."/>
            <person name="Beseler K.G."/>
            <person name="Brison A."/>
            <person name="Carone J.V."/>
            <person name="Caskin T.P."/>
            <person name="Diamond M."/>
            <person name="Durham M.E."/>
            <person name="Foxe J.M."/>
            <person name="Go M."/>
            <person name="Henderson B.A."/>
            <person name="Jones I.B."/>
            <person name="McGettigan J.A."/>
            <person name="Micheletti S.J."/>
            <person name="Nasrallah M.E."/>
            <person name="Ortiz D."/>
            <person name="Piller C.R."/>
            <person name="Privatt S.R."/>
            <person name="Schneider S.L."/>
            <person name="Sharp S."/>
            <person name="Smith T.C."/>
            <person name="Stanton J.D."/>
            <person name="Ullery H.E."/>
            <person name="Wilson R.J."/>
            <person name="Serrano M.G."/>
            <person name="Buck G."/>
            <person name="Lee V."/>
            <person name="Wang Y."/>
            <person name="Carvalho R."/>
            <person name="Voegtly L."/>
            <person name="Shi R."/>
            <person name="Duckworth R."/>
            <person name="Johnson A."/>
            <person name="Loviza R."/>
            <person name="Walstead R."/>
            <person name="Shah Z."/>
            <person name="Kiflezghi M."/>
            <person name="Wade K."/>
            <person name="Ball S.L."/>
            <person name="Bradley K.W."/>
            <person name="Asai D.J."/>
            <person name="Bowman C.A."/>
            <person name="Russell D.A."/>
            <person name="Pope W.H."/>
            <person name="Jacobs-Sera D."/>
            <person name="Hendrix R.W."/>
            <person name="Hatfull G.F."/>
        </authorList>
    </citation>
    <scope>NUCLEOTIDE SEQUENCE</scope>
</reference>
<sequence>MSLLRGLEQPAKALGRGCFSTSTGLQAAAPALAKTAEKGFLSGLFGGSNRVTTPLTDPLPGVQLPTPAPAPSSRPETHITTLSNGVKVASENTPGATATLGIYVESGSVNETPANSGVSHLLEYLAFKSTAHRTHLRLVRDVEALGANVLASASREQMAYTIDLPRTLVPEALEVLADAVLAPRLAPHEVRDAAAKLEADLKGLADNPQLALLEGLHAAAYSGDLGKPLIAAEGAAARLTPADIADFLAENYTAPRIVLSGAGVDHQELAGLAEPLFSAVPGGPPAPSGGSAYTGGEFRRAAPGGLTHAILAFEFAGGWRDVQGSVAATVLQYLLGGGGSFSAGGPGKGMHSRLYRRVLNQHGWVSNCTALSSIYNDTGLVGIFASADADRADHLVRVLADEAAALVSDLKDGEELERAKAAALSSVLMNLESRAVVAEDIGRQVLTYGSRKPAAEFAAAIQALTAKDLKASVKAALAKPPTLATLGDVARVPSLEAVRKHLA</sequence>
<dbReference type="InterPro" id="IPR011249">
    <property type="entry name" value="Metalloenz_LuxS/M16"/>
</dbReference>
<feature type="region of interest" description="Disordered" evidence="3">
    <location>
        <begin position="52"/>
        <end position="76"/>
    </location>
</feature>
<comment type="function">
    <text evidence="1">Substrate recognition and binding subunit of the essential mitochondrial processing protease (MPP), which cleaves the mitochondrial sequence off newly imported precursors proteins.</text>
</comment>
<dbReference type="GO" id="GO:0005739">
    <property type="term" value="C:mitochondrion"/>
    <property type="evidence" value="ECO:0007669"/>
    <property type="project" value="TreeGrafter"/>
</dbReference>
<organism evidence="6">
    <name type="scientific">Auxenochlorella protothecoides</name>
    <name type="common">Green microalga</name>
    <name type="synonym">Chlorella protothecoides</name>
    <dbReference type="NCBI Taxonomy" id="3075"/>
    <lineage>
        <taxon>Eukaryota</taxon>
        <taxon>Viridiplantae</taxon>
        <taxon>Chlorophyta</taxon>
        <taxon>core chlorophytes</taxon>
        <taxon>Trebouxiophyceae</taxon>
        <taxon>Chlorellales</taxon>
        <taxon>Chlorellaceae</taxon>
        <taxon>Auxenochlorella</taxon>
    </lineage>
</organism>
<proteinExistence type="inferred from homology"/>
<dbReference type="Pfam" id="PF00675">
    <property type="entry name" value="Peptidase_M16"/>
    <property type="match status" value="1"/>
</dbReference>
<dbReference type="GO" id="GO:0046872">
    <property type="term" value="F:metal ion binding"/>
    <property type="evidence" value="ECO:0007669"/>
    <property type="project" value="InterPro"/>
</dbReference>
<gene>
    <name evidence="6" type="ORF">g.1842</name>
</gene>
<evidence type="ECO:0000256" key="2">
    <source>
        <dbReference type="ARBA" id="ARBA00007261"/>
    </source>
</evidence>
<dbReference type="FunFam" id="3.30.830.10:FF:000008">
    <property type="entry name" value="Mitochondrial-processing peptidase subunit beta"/>
    <property type="match status" value="1"/>
</dbReference>
<evidence type="ECO:0000259" key="4">
    <source>
        <dbReference type="Pfam" id="PF00675"/>
    </source>
</evidence>
<dbReference type="SUPFAM" id="SSF63411">
    <property type="entry name" value="LuxS/MPP-like metallohydrolase"/>
    <property type="match status" value="2"/>
</dbReference>
<dbReference type="Pfam" id="PF05193">
    <property type="entry name" value="Peptidase_M16_C"/>
    <property type="match status" value="1"/>
</dbReference>
<evidence type="ECO:0000259" key="5">
    <source>
        <dbReference type="Pfam" id="PF05193"/>
    </source>
</evidence>
<comment type="similarity">
    <text evidence="2">Belongs to the peptidase M16 family.</text>
</comment>
<dbReference type="PANTHER" id="PTHR11851">
    <property type="entry name" value="METALLOPROTEASE"/>
    <property type="match status" value="1"/>
</dbReference>
<feature type="domain" description="Peptidase M16 N-terminal" evidence="4">
    <location>
        <begin position="87"/>
        <end position="231"/>
    </location>
</feature>
<protein>
    <submittedName>
        <fullName evidence="6">Uncharacterized protein</fullName>
    </submittedName>
</protein>
<evidence type="ECO:0000256" key="3">
    <source>
        <dbReference type="SAM" id="MobiDB-lite"/>
    </source>
</evidence>
<name>A0A1D1ZPR3_AUXPR</name>
<dbReference type="AlphaFoldDB" id="A0A1D1ZPR3"/>